<evidence type="ECO:0000313" key="1">
    <source>
        <dbReference type="EMBL" id="MBX53517.1"/>
    </source>
</evidence>
<protein>
    <submittedName>
        <fullName evidence="1">Uncharacterized protein</fullName>
    </submittedName>
</protein>
<proteinExistence type="predicted"/>
<accession>A0A2P2PFN2</accession>
<name>A0A2P2PFN2_RHIMU</name>
<dbReference type="EMBL" id="GGEC01073033">
    <property type="protein sequence ID" value="MBX53517.1"/>
    <property type="molecule type" value="Transcribed_RNA"/>
</dbReference>
<organism evidence="1">
    <name type="scientific">Rhizophora mucronata</name>
    <name type="common">Asiatic mangrove</name>
    <dbReference type="NCBI Taxonomy" id="61149"/>
    <lineage>
        <taxon>Eukaryota</taxon>
        <taxon>Viridiplantae</taxon>
        <taxon>Streptophyta</taxon>
        <taxon>Embryophyta</taxon>
        <taxon>Tracheophyta</taxon>
        <taxon>Spermatophyta</taxon>
        <taxon>Magnoliopsida</taxon>
        <taxon>eudicotyledons</taxon>
        <taxon>Gunneridae</taxon>
        <taxon>Pentapetalae</taxon>
        <taxon>rosids</taxon>
        <taxon>fabids</taxon>
        <taxon>Malpighiales</taxon>
        <taxon>Rhizophoraceae</taxon>
        <taxon>Rhizophora</taxon>
    </lineage>
</organism>
<reference evidence="1" key="1">
    <citation type="submission" date="2018-02" db="EMBL/GenBank/DDBJ databases">
        <title>Rhizophora mucronata_Transcriptome.</title>
        <authorList>
            <person name="Meera S.P."/>
            <person name="Sreeshan A."/>
            <person name="Augustine A."/>
        </authorList>
    </citation>
    <scope>NUCLEOTIDE SEQUENCE</scope>
    <source>
        <tissue evidence="1">Leaf</tissue>
    </source>
</reference>
<sequence length="13" mass="1580">MLCIHLSVKFNKF</sequence>